<sequence>MPRLVGKKSNSIPTVSLLLSFLILTGGLLYYYRFVHPQWLEKEFRNIFPPDSSQKERLLLESAKQTVNKNIIF</sequence>
<reference evidence="2 3" key="2">
    <citation type="submission" date="2018-03" db="EMBL/GenBank/DDBJ databases">
        <title>The ancient ancestry and fast evolution of plastids.</title>
        <authorList>
            <person name="Moore K.R."/>
            <person name="Magnabosco C."/>
            <person name="Momper L."/>
            <person name="Gold D.A."/>
            <person name="Bosak T."/>
            <person name="Fournier G.P."/>
        </authorList>
    </citation>
    <scope>NUCLEOTIDE SEQUENCE [LARGE SCALE GENOMIC DNA]</scope>
    <source>
        <strain evidence="2 3">CCAP 1448/3</strain>
    </source>
</reference>
<reference evidence="2 3" key="1">
    <citation type="submission" date="2018-02" db="EMBL/GenBank/DDBJ databases">
        <authorList>
            <person name="Cohen D.B."/>
            <person name="Kent A.D."/>
        </authorList>
    </citation>
    <scope>NUCLEOTIDE SEQUENCE [LARGE SCALE GENOMIC DNA]</scope>
    <source>
        <strain evidence="2 3">CCAP 1448/3</strain>
    </source>
</reference>
<keyword evidence="1" id="KW-0812">Transmembrane</keyword>
<name>A0A2T1C9D2_9CYAN</name>
<comment type="caution">
    <text evidence="2">The sequence shown here is derived from an EMBL/GenBank/DDBJ whole genome shotgun (WGS) entry which is preliminary data.</text>
</comment>
<accession>A0A2T1C9D2</accession>
<gene>
    <name evidence="2" type="ORF">C7B64_02005</name>
</gene>
<keyword evidence="1" id="KW-1133">Transmembrane helix</keyword>
<organism evidence="2 3">
    <name type="scientific">Merismopedia glauca CCAP 1448/3</name>
    <dbReference type="NCBI Taxonomy" id="1296344"/>
    <lineage>
        <taxon>Bacteria</taxon>
        <taxon>Bacillati</taxon>
        <taxon>Cyanobacteriota</taxon>
        <taxon>Cyanophyceae</taxon>
        <taxon>Synechococcales</taxon>
        <taxon>Merismopediaceae</taxon>
        <taxon>Merismopedia</taxon>
    </lineage>
</organism>
<evidence type="ECO:0000313" key="2">
    <source>
        <dbReference type="EMBL" id="PSB04885.1"/>
    </source>
</evidence>
<dbReference type="Proteomes" id="UP000238762">
    <property type="component" value="Unassembled WGS sequence"/>
</dbReference>
<evidence type="ECO:0000313" key="3">
    <source>
        <dbReference type="Proteomes" id="UP000238762"/>
    </source>
</evidence>
<evidence type="ECO:0000256" key="1">
    <source>
        <dbReference type="SAM" id="Phobius"/>
    </source>
</evidence>
<dbReference type="EMBL" id="PVWJ01000006">
    <property type="protein sequence ID" value="PSB04885.1"/>
    <property type="molecule type" value="Genomic_DNA"/>
</dbReference>
<feature type="transmembrane region" description="Helical" evidence="1">
    <location>
        <begin position="12"/>
        <end position="32"/>
    </location>
</feature>
<dbReference type="AlphaFoldDB" id="A0A2T1C9D2"/>
<proteinExistence type="predicted"/>
<dbReference type="RefSeq" id="WP_106286990.1">
    <property type="nucleotide sequence ID" value="NZ_CAWNTC010000143.1"/>
</dbReference>
<protein>
    <submittedName>
        <fullName evidence="2">Uncharacterized protein</fullName>
    </submittedName>
</protein>
<keyword evidence="3" id="KW-1185">Reference proteome</keyword>
<keyword evidence="1" id="KW-0472">Membrane</keyword>